<proteinExistence type="predicted"/>
<feature type="chain" id="PRO_5047316537" evidence="1">
    <location>
        <begin position="23"/>
        <end position="177"/>
    </location>
</feature>
<keyword evidence="3" id="KW-1185">Reference proteome</keyword>
<dbReference type="PROSITE" id="PS51257">
    <property type="entry name" value="PROKAR_LIPOPROTEIN"/>
    <property type="match status" value="1"/>
</dbReference>
<dbReference type="EMBL" id="BAAAEW010000022">
    <property type="protein sequence ID" value="GAA0755582.1"/>
    <property type="molecule type" value="Genomic_DNA"/>
</dbReference>
<organism evidence="2 3">
    <name type="scientific">Ideonella azotifigens</name>
    <dbReference type="NCBI Taxonomy" id="513160"/>
    <lineage>
        <taxon>Bacteria</taxon>
        <taxon>Pseudomonadati</taxon>
        <taxon>Pseudomonadota</taxon>
        <taxon>Betaproteobacteria</taxon>
        <taxon>Burkholderiales</taxon>
        <taxon>Sphaerotilaceae</taxon>
        <taxon>Ideonella</taxon>
    </lineage>
</organism>
<dbReference type="Gene3D" id="2.30.30.830">
    <property type="match status" value="1"/>
</dbReference>
<dbReference type="InterPro" id="IPR007446">
    <property type="entry name" value="PilP"/>
</dbReference>
<dbReference type="Proteomes" id="UP001500279">
    <property type="component" value="Unassembled WGS sequence"/>
</dbReference>
<gene>
    <name evidence="2" type="ORF">GCM10009107_33210</name>
</gene>
<protein>
    <submittedName>
        <fullName evidence="2">Pilus assembly protein PilP</fullName>
    </submittedName>
</protein>
<reference evidence="2 3" key="1">
    <citation type="journal article" date="2019" name="Int. J. Syst. Evol. Microbiol.">
        <title>The Global Catalogue of Microorganisms (GCM) 10K type strain sequencing project: providing services to taxonomists for standard genome sequencing and annotation.</title>
        <authorList>
            <consortium name="The Broad Institute Genomics Platform"/>
            <consortium name="The Broad Institute Genome Sequencing Center for Infectious Disease"/>
            <person name="Wu L."/>
            <person name="Ma J."/>
        </authorList>
    </citation>
    <scope>NUCLEOTIDE SEQUENCE [LARGE SCALE GENOMIC DNA]</scope>
    <source>
        <strain evidence="2 3">JCM 15503</strain>
    </source>
</reference>
<evidence type="ECO:0000256" key="1">
    <source>
        <dbReference type="SAM" id="SignalP"/>
    </source>
</evidence>
<sequence length="177" mass="19517">MSRQFLTWLGLGLILLMAGCSGDNQEIQAWMDQQAKEVKPNVQPILPPRKFEPEPYVGSVAPEPFGAGKMVAGTRLDARGSNAILAAEMRRRKQPLESFPLDGMKMVGSVNRGGQPHALLKVQGLLHYVKAGDYLGQNFGKITKISETELELREIVQDASGEWIERTSTLQLQESGQ</sequence>
<evidence type="ECO:0000313" key="2">
    <source>
        <dbReference type="EMBL" id="GAA0755582.1"/>
    </source>
</evidence>
<dbReference type="RefSeq" id="WP_141285137.1">
    <property type="nucleotide sequence ID" value="NZ_BAAAEW010000022.1"/>
</dbReference>
<comment type="caution">
    <text evidence="2">The sequence shown here is derived from an EMBL/GenBank/DDBJ whole genome shotgun (WGS) entry which is preliminary data.</text>
</comment>
<evidence type="ECO:0000313" key="3">
    <source>
        <dbReference type="Proteomes" id="UP001500279"/>
    </source>
</evidence>
<name>A0ABN1K5M7_9BURK</name>
<dbReference type="PIRSF" id="PIRSF016481">
    <property type="entry name" value="Pilus_assembly_PilP"/>
    <property type="match status" value="1"/>
</dbReference>
<feature type="signal peptide" evidence="1">
    <location>
        <begin position="1"/>
        <end position="22"/>
    </location>
</feature>
<keyword evidence="1" id="KW-0732">Signal</keyword>
<accession>A0ABN1K5M7</accession>
<dbReference type="Pfam" id="PF04351">
    <property type="entry name" value="PilP"/>
    <property type="match status" value="1"/>
</dbReference>